<gene>
    <name evidence="2" type="ORF">SAMN02927928_0807</name>
</gene>
<dbReference type="RefSeq" id="WP_090643925.1">
    <property type="nucleotide sequence ID" value="NZ_CBCRYE010000001.1"/>
</dbReference>
<dbReference type="Proteomes" id="UP000199150">
    <property type="component" value="Unassembled WGS sequence"/>
</dbReference>
<feature type="domain" description="Prolyl 4-hydroxylase alpha subunit Fe(2+) 2OG dioxygenase" evidence="1">
    <location>
        <begin position="101"/>
        <end position="178"/>
    </location>
</feature>
<accession>A0A1G4Q046</accession>
<sequence length="210" mass="23305">MLRYDAIAATPASDYPFRNLIGADIMPPELEPDIARDFPQIDKTGFMRPEDFPMGPSFKMLLAEVRGPVFAKAIGEKLGVNLVGKPTWVTVRKWSALKDGRPHTDGADKLASALIYLNPEGSSGGNLRFLEGPDQAGPGTKEVNPGYGHFIAFPRLDNSWHGHTPFEGERRVVQIAWLVSEDAVARKAKRHGITEFLKKLFSKTKQDEMM</sequence>
<evidence type="ECO:0000313" key="2">
    <source>
        <dbReference type="EMBL" id="SCW37902.1"/>
    </source>
</evidence>
<organism evidence="2 3">
    <name type="scientific">Asticcacaulis taihuensis</name>
    <dbReference type="NCBI Taxonomy" id="260084"/>
    <lineage>
        <taxon>Bacteria</taxon>
        <taxon>Pseudomonadati</taxon>
        <taxon>Pseudomonadota</taxon>
        <taxon>Alphaproteobacteria</taxon>
        <taxon>Caulobacterales</taxon>
        <taxon>Caulobacteraceae</taxon>
        <taxon>Asticcacaulis</taxon>
    </lineage>
</organism>
<proteinExistence type="predicted"/>
<keyword evidence="3" id="KW-1185">Reference proteome</keyword>
<reference evidence="3" key="1">
    <citation type="submission" date="2016-10" db="EMBL/GenBank/DDBJ databases">
        <authorList>
            <person name="Varghese N."/>
            <person name="Submissions S."/>
        </authorList>
    </citation>
    <scope>NUCLEOTIDE SEQUENCE [LARGE SCALE GENOMIC DNA]</scope>
    <source>
        <strain evidence="3">CGMCC 1.3431</strain>
    </source>
</reference>
<evidence type="ECO:0000313" key="3">
    <source>
        <dbReference type="Proteomes" id="UP000199150"/>
    </source>
</evidence>
<dbReference type="AlphaFoldDB" id="A0A1G4Q046"/>
<dbReference type="Pfam" id="PF13640">
    <property type="entry name" value="2OG-FeII_Oxy_3"/>
    <property type="match status" value="1"/>
</dbReference>
<name>A0A1G4Q046_9CAUL</name>
<dbReference type="STRING" id="260084.SAMN02927928_0807"/>
<dbReference type="InterPro" id="IPR044862">
    <property type="entry name" value="Pro_4_hyd_alph_FE2OG_OXY"/>
</dbReference>
<dbReference type="Gene3D" id="2.60.120.620">
    <property type="entry name" value="q2cbj1_9rhob like domain"/>
    <property type="match status" value="1"/>
</dbReference>
<protein>
    <submittedName>
        <fullName evidence="2">2OG-Fe(II) oxygenase superfamily protein</fullName>
    </submittedName>
</protein>
<evidence type="ECO:0000259" key="1">
    <source>
        <dbReference type="Pfam" id="PF13640"/>
    </source>
</evidence>
<dbReference type="OrthoDB" id="8578235at2"/>
<dbReference type="EMBL" id="FMTS01000001">
    <property type="protein sequence ID" value="SCW37902.1"/>
    <property type="molecule type" value="Genomic_DNA"/>
</dbReference>